<dbReference type="STRING" id="1121306.SAMN02745196_02156"/>
<accession>A0A1M5XD91</accession>
<feature type="domain" description="DUF1540" evidence="1">
    <location>
        <begin position="6"/>
        <end position="43"/>
    </location>
</feature>
<dbReference type="Proteomes" id="UP000184526">
    <property type="component" value="Unassembled WGS sequence"/>
</dbReference>
<proteinExistence type="predicted"/>
<dbReference type="OrthoDB" id="1754178at2"/>
<dbReference type="InterPro" id="IPR011437">
    <property type="entry name" value="DUF1540"/>
</dbReference>
<organism evidence="2 3">
    <name type="scientific">Clostridium collagenovorans DSM 3089</name>
    <dbReference type="NCBI Taxonomy" id="1121306"/>
    <lineage>
        <taxon>Bacteria</taxon>
        <taxon>Bacillati</taxon>
        <taxon>Bacillota</taxon>
        <taxon>Clostridia</taxon>
        <taxon>Eubacteriales</taxon>
        <taxon>Clostridiaceae</taxon>
        <taxon>Clostridium</taxon>
    </lineage>
</organism>
<keyword evidence="3" id="KW-1185">Reference proteome</keyword>
<evidence type="ECO:0000313" key="3">
    <source>
        <dbReference type="Proteomes" id="UP000184526"/>
    </source>
</evidence>
<dbReference type="AlphaFoldDB" id="A0A1M5XD91"/>
<dbReference type="RefSeq" id="WP_072832024.1">
    <property type="nucleotide sequence ID" value="NZ_FQXP01000008.1"/>
</dbReference>
<reference evidence="2 3" key="1">
    <citation type="submission" date="2016-11" db="EMBL/GenBank/DDBJ databases">
        <authorList>
            <person name="Jaros S."/>
            <person name="Januszkiewicz K."/>
            <person name="Wedrychowicz H."/>
        </authorList>
    </citation>
    <scope>NUCLEOTIDE SEQUENCE [LARGE SCALE GENOMIC DNA]</scope>
    <source>
        <strain evidence="2 3">DSM 3089</strain>
    </source>
</reference>
<name>A0A1M5XD91_9CLOT</name>
<evidence type="ECO:0000313" key="2">
    <source>
        <dbReference type="EMBL" id="SHH97781.1"/>
    </source>
</evidence>
<gene>
    <name evidence="2" type="ORF">SAMN02745196_02156</name>
</gene>
<dbReference type="EMBL" id="FQXP01000008">
    <property type="protein sequence ID" value="SHH97781.1"/>
    <property type="molecule type" value="Genomic_DNA"/>
</dbReference>
<protein>
    <recommendedName>
        <fullName evidence="1">DUF1540 domain-containing protein</fullName>
    </recommendedName>
</protein>
<sequence length="119" mass="12860">MAYSLSCNCTNCVNNERGLCEANNINVSGMNAHASQGTQCDTFMEKGLKNAFSSMSNINVAGELKQLYSNASIEMAPNIRCSALNCRYNSNQMCTASDVKIDGTRAITSSKTCCDTFIE</sequence>
<dbReference type="Pfam" id="PF07561">
    <property type="entry name" value="DUF1540"/>
    <property type="match status" value="2"/>
</dbReference>
<evidence type="ECO:0000259" key="1">
    <source>
        <dbReference type="Pfam" id="PF07561"/>
    </source>
</evidence>
<feature type="domain" description="DUF1540" evidence="1">
    <location>
        <begin position="79"/>
        <end position="117"/>
    </location>
</feature>